<dbReference type="InterPro" id="IPR002656">
    <property type="entry name" value="Acyl_transf_3_dom"/>
</dbReference>
<keyword evidence="4" id="KW-1185">Reference proteome</keyword>
<dbReference type="Proteomes" id="UP000217103">
    <property type="component" value="Unassembled WGS sequence"/>
</dbReference>
<name>A0A1H1EQR9_9ACTN</name>
<keyword evidence="1" id="KW-1133">Transmembrane helix</keyword>
<dbReference type="InterPro" id="IPR050879">
    <property type="entry name" value="Acyltransferase_3"/>
</dbReference>
<keyword evidence="1" id="KW-0812">Transmembrane</keyword>
<dbReference type="PANTHER" id="PTHR23028:SF53">
    <property type="entry name" value="ACYL_TRANSF_3 DOMAIN-CONTAINING PROTEIN"/>
    <property type="match status" value="1"/>
</dbReference>
<feature type="transmembrane region" description="Helical" evidence="1">
    <location>
        <begin position="20"/>
        <end position="40"/>
    </location>
</feature>
<feature type="transmembrane region" description="Helical" evidence="1">
    <location>
        <begin position="161"/>
        <end position="179"/>
    </location>
</feature>
<sequence>MTETGSRFPAGPAGGTGRLAALDGIRALAALAVLVYHVAVETGAALHDGFLGALLSRGDVAVPVFFTLSGFLLYLPHARAVIEGTAAPRAGAYLLRRALRILPAYWLVVAVALPLWSPEHVTDAATWLKLLLLVHVYDPAPWWSGLGPAGLAQMWSLCVETAFYLVLPLLAAALAWFAARKGADPGRRARRLLTALAAISALSYLWTLLVYYPEYRPHLVTWLPRSATFFTPGMALAVVAVWARREPDGPAARAVHAVRASAGTLWLVAGLAYAVAASPVTGPRFLGIDGVWSGLFELALYSLVAACLVAPAALLPHAATPMGRLLATPVLRYLGRVSYGVFLWQFVVLRAWYSLSGQQPFTGNLVPNLFAVGALTVLLAAVTHHLVEEPFRRLAHRLTSRRDASVTTSPEPSVPAGAS</sequence>
<feature type="domain" description="Acyltransferase 3" evidence="2">
    <location>
        <begin position="20"/>
        <end position="383"/>
    </location>
</feature>
<reference evidence="3 4" key="1">
    <citation type="submission" date="2016-10" db="EMBL/GenBank/DDBJ databases">
        <authorList>
            <person name="de Groot N.N."/>
        </authorList>
    </citation>
    <scope>NUCLEOTIDE SEQUENCE [LARGE SCALE GENOMIC DNA]</scope>
    <source>
        <strain evidence="3 4">DSM 43794</strain>
    </source>
</reference>
<proteinExistence type="predicted"/>
<dbReference type="GO" id="GO:0009103">
    <property type="term" value="P:lipopolysaccharide biosynthetic process"/>
    <property type="evidence" value="ECO:0007669"/>
    <property type="project" value="TreeGrafter"/>
</dbReference>
<dbReference type="GO" id="GO:0016787">
    <property type="term" value="F:hydrolase activity"/>
    <property type="evidence" value="ECO:0007669"/>
    <property type="project" value="UniProtKB-KW"/>
</dbReference>
<protein>
    <submittedName>
        <fullName evidence="3">Peptidoglycan/LPS O-acetylase OafA/YrhL, contains acyltransferase and SGNH-hydrolase domains</fullName>
    </submittedName>
</protein>
<feature type="transmembrane region" description="Helical" evidence="1">
    <location>
        <begin position="60"/>
        <end position="77"/>
    </location>
</feature>
<evidence type="ECO:0000313" key="3">
    <source>
        <dbReference type="EMBL" id="SDQ91087.1"/>
    </source>
</evidence>
<feature type="transmembrane region" description="Helical" evidence="1">
    <location>
        <begin position="98"/>
        <end position="117"/>
    </location>
</feature>
<dbReference type="STRING" id="35622.SAMN04489764_2588"/>
<keyword evidence="3" id="KW-0012">Acyltransferase</keyword>
<evidence type="ECO:0000313" key="4">
    <source>
        <dbReference type="Proteomes" id="UP000217103"/>
    </source>
</evidence>
<keyword evidence="3" id="KW-0808">Transferase</keyword>
<feature type="transmembrane region" description="Helical" evidence="1">
    <location>
        <begin position="298"/>
        <end position="318"/>
    </location>
</feature>
<evidence type="ECO:0000256" key="1">
    <source>
        <dbReference type="SAM" id="Phobius"/>
    </source>
</evidence>
<accession>A0A1H1EQR9</accession>
<keyword evidence="3" id="KW-0378">Hydrolase</keyword>
<gene>
    <name evidence="3" type="ORF">SAMN04489764_2588</name>
</gene>
<dbReference type="GO" id="GO:0016747">
    <property type="term" value="F:acyltransferase activity, transferring groups other than amino-acyl groups"/>
    <property type="evidence" value="ECO:0007669"/>
    <property type="project" value="InterPro"/>
</dbReference>
<feature type="transmembrane region" description="Helical" evidence="1">
    <location>
        <begin position="191"/>
        <end position="212"/>
    </location>
</feature>
<dbReference type="GO" id="GO:0016020">
    <property type="term" value="C:membrane"/>
    <property type="evidence" value="ECO:0007669"/>
    <property type="project" value="TreeGrafter"/>
</dbReference>
<feature type="transmembrane region" description="Helical" evidence="1">
    <location>
        <begin position="365"/>
        <end position="387"/>
    </location>
</feature>
<dbReference type="EMBL" id="FNKK01000002">
    <property type="protein sequence ID" value="SDQ91087.1"/>
    <property type="molecule type" value="Genomic_DNA"/>
</dbReference>
<feature type="transmembrane region" description="Helical" evidence="1">
    <location>
        <begin position="224"/>
        <end position="243"/>
    </location>
</feature>
<feature type="transmembrane region" description="Helical" evidence="1">
    <location>
        <begin position="264"/>
        <end position="286"/>
    </location>
</feature>
<keyword evidence="1" id="KW-0472">Membrane</keyword>
<dbReference type="RefSeq" id="WP_093259253.1">
    <property type="nucleotide sequence ID" value="NZ_FNKK01000002.1"/>
</dbReference>
<dbReference type="OrthoDB" id="5242306at2"/>
<feature type="transmembrane region" description="Helical" evidence="1">
    <location>
        <begin position="330"/>
        <end position="353"/>
    </location>
</feature>
<dbReference type="Pfam" id="PF01757">
    <property type="entry name" value="Acyl_transf_3"/>
    <property type="match status" value="1"/>
</dbReference>
<dbReference type="PANTHER" id="PTHR23028">
    <property type="entry name" value="ACETYLTRANSFERASE"/>
    <property type="match status" value="1"/>
</dbReference>
<dbReference type="AlphaFoldDB" id="A0A1H1EQR9"/>
<organism evidence="3 4">
    <name type="scientific">Thermostaphylospora chromogena</name>
    <dbReference type="NCBI Taxonomy" id="35622"/>
    <lineage>
        <taxon>Bacteria</taxon>
        <taxon>Bacillati</taxon>
        <taxon>Actinomycetota</taxon>
        <taxon>Actinomycetes</taxon>
        <taxon>Streptosporangiales</taxon>
        <taxon>Thermomonosporaceae</taxon>
        <taxon>Thermostaphylospora</taxon>
    </lineage>
</organism>
<evidence type="ECO:0000259" key="2">
    <source>
        <dbReference type="Pfam" id="PF01757"/>
    </source>
</evidence>